<dbReference type="AlphaFoldDB" id="A0A395M686"/>
<keyword evidence="3" id="KW-1185">Reference proteome</keyword>
<gene>
    <name evidence="2" type="ORF">FIE12Z_12363</name>
</gene>
<keyword evidence="2" id="KW-0067">ATP-binding</keyword>
<sequence length="614" mass="70769">MAAIAQQYLLLDLLPIRVHNLAGHLRDRHPDLCHQARSDIVRRHKGLLSTLLEEGPREDQLARHGSSNPAEPVEGLPVHRGFACTWPGCPGYLTPSWKCLRMHFNDEHGAKAAKRKTREDLWAAVHLQTFFTGPKRAIRYFCVREVGRGEGERKEGAGSERRRRRGRGAATTATQPEDEMTIAHITKGWSLQQEEQEEMQKVMDEACSRMPGRDDNELQRMVAVLDRLFFNRCIGGLKSMPLMTRLLLASPHPHDAHSRPFGALQEKTSMDRYLIYVKRFLCYCFNVLSLEEDILLATHGFRFTHAQRMGLEELWSRLQDEEQSSDDGLQEQTLEIPATFWTQRLDGDPFESPLWHFVSSLRVERCWVRDAWLCKATYSPMGYILSLLLYGRKIAQETGSRLMVSWSKSGEMMYFMGKPILMEDLRTMVARMTADAEDLLWGQLMFKEGEDERFVIPLASIEDDLTQTRRGRSFVYSNGLAGKEVKMLEDLVASSRKAEFLDRAGEWEWAGVRKYLKLVRKFEEFLLLLAHITGGQPSRGEEITGLRLINGINRDRNVFIIDGDVVLVTQYHKSLAHFDAPKVIPRFLPKRIGQLFVMYMVYIRPLTDRWEADR</sequence>
<organism evidence="2 3">
    <name type="scientific">Fusarium flagelliforme</name>
    <dbReference type="NCBI Taxonomy" id="2675880"/>
    <lineage>
        <taxon>Eukaryota</taxon>
        <taxon>Fungi</taxon>
        <taxon>Dikarya</taxon>
        <taxon>Ascomycota</taxon>
        <taxon>Pezizomycotina</taxon>
        <taxon>Sordariomycetes</taxon>
        <taxon>Hypocreomycetidae</taxon>
        <taxon>Hypocreales</taxon>
        <taxon>Nectriaceae</taxon>
        <taxon>Fusarium</taxon>
        <taxon>Fusarium incarnatum-equiseti species complex</taxon>
    </lineage>
</organism>
<evidence type="ECO:0000256" key="1">
    <source>
        <dbReference type="SAM" id="MobiDB-lite"/>
    </source>
</evidence>
<dbReference type="InterPro" id="IPR022698">
    <property type="entry name" value="OrsD"/>
</dbReference>
<accession>A0A395M686</accession>
<protein>
    <submittedName>
        <fullName evidence="2">Recq family helicase</fullName>
    </submittedName>
</protein>
<reference evidence="2 3" key="1">
    <citation type="journal article" date="2018" name="PLoS Pathog.">
        <title>Evolution of structural diversity of trichothecenes, a family of toxins produced by plant pathogenic and entomopathogenic fungi.</title>
        <authorList>
            <person name="Proctor R.H."/>
            <person name="McCormick S.P."/>
            <person name="Kim H.S."/>
            <person name="Cardoza R.E."/>
            <person name="Stanley A.M."/>
            <person name="Lindo L."/>
            <person name="Kelly A."/>
            <person name="Brown D.W."/>
            <person name="Lee T."/>
            <person name="Vaughan M.M."/>
            <person name="Alexander N.J."/>
            <person name="Busman M."/>
            <person name="Gutierrez S."/>
        </authorList>
    </citation>
    <scope>NUCLEOTIDE SEQUENCE [LARGE SCALE GENOMIC DNA]</scope>
    <source>
        <strain evidence="2 3">NRRL 13405</strain>
    </source>
</reference>
<dbReference type="Pfam" id="PF12013">
    <property type="entry name" value="OrsD"/>
    <property type="match status" value="1"/>
</dbReference>
<feature type="region of interest" description="Disordered" evidence="1">
    <location>
        <begin position="151"/>
        <end position="176"/>
    </location>
</feature>
<keyword evidence="2" id="KW-0547">Nucleotide-binding</keyword>
<feature type="compositionally biased region" description="Basic and acidic residues" evidence="1">
    <location>
        <begin position="151"/>
        <end position="160"/>
    </location>
</feature>
<keyword evidence="2" id="KW-0347">Helicase</keyword>
<keyword evidence="2" id="KW-0378">Hydrolase</keyword>
<comment type="caution">
    <text evidence="2">The sequence shown here is derived from an EMBL/GenBank/DDBJ whole genome shotgun (WGS) entry which is preliminary data.</text>
</comment>
<evidence type="ECO:0000313" key="3">
    <source>
        <dbReference type="Proteomes" id="UP000265631"/>
    </source>
</evidence>
<proteinExistence type="predicted"/>
<dbReference type="GO" id="GO:0004386">
    <property type="term" value="F:helicase activity"/>
    <property type="evidence" value="ECO:0007669"/>
    <property type="project" value="UniProtKB-KW"/>
</dbReference>
<dbReference type="Proteomes" id="UP000265631">
    <property type="component" value="Unassembled WGS sequence"/>
</dbReference>
<evidence type="ECO:0000313" key="2">
    <source>
        <dbReference type="EMBL" id="RFN43401.1"/>
    </source>
</evidence>
<dbReference type="STRING" id="2594813.A0A395M686"/>
<dbReference type="EMBL" id="PXXK01000579">
    <property type="protein sequence ID" value="RFN43401.1"/>
    <property type="molecule type" value="Genomic_DNA"/>
</dbReference>
<name>A0A395M686_9HYPO</name>